<evidence type="ECO:0000313" key="11">
    <source>
        <dbReference type="Proteomes" id="UP001630303"/>
    </source>
</evidence>
<keyword evidence="7 9" id="KW-0005">Acetoin biosynthesis</keyword>
<keyword evidence="11" id="KW-1185">Reference proteome</keyword>
<reference evidence="10 11" key="1">
    <citation type="submission" date="2023-03" db="EMBL/GenBank/DDBJ databases">
        <title>MT1 and MT2 Draft Genomes of Novel Species.</title>
        <authorList>
            <person name="Venkateswaran K."/>
        </authorList>
    </citation>
    <scope>NUCLEOTIDE SEQUENCE [LARGE SCALE GENOMIC DNA]</scope>
    <source>
        <strain evidence="10 11">IF8SW-P5</strain>
    </source>
</reference>
<evidence type="ECO:0000256" key="4">
    <source>
        <dbReference type="ARBA" id="ARBA00013204"/>
    </source>
</evidence>
<comment type="catalytic activity">
    <reaction evidence="1 9">
        <text>(2S)-2-acetolactate + H(+) = (R)-acetoin + CO2</text>
        <dbReference type="Rhea" id="RHEA:21580"/>
        <dbReference type="ChEBI" id="CHEBI:15378"/>
        <dbReference type="ChEBI" id="CHEBI:15686"/>
        <dbReference type="ChEBI" id="CHEBI:16526"/>
        <dbReference type="ChEBI" id="CHEBI:58476"/>
        <dbReference type="EC" id="4.1.1.5"/>
    </reaction>
</comment>
<keyword evidence="8 9" id="KW-0456">Lyase</keyword>
<dbReference type="Gene3D" id="3.30.1330.80">
    <property type="entry name" value="Hypothetical protein, similar to alpha- acetolactate decarboxylase, domain 2"/>
    <property type="match status" value="2"/>
</dbReference>
<evidence type="ECO:0000256" key="9">
    <source>
        <dbReference type="PIRNR" id="PIRNR001332"/>
    </source>
</evidence>
<dbReference type="Proteomes" id="UP001630303">
    <property type="component" value="Unassembled WGS sequence"/>
</dbReference>
<dbReference type="PIRSF" id="PIRSF001332">
    <property type="entry name" value="Acetolac_decarb"/>
    <property type="match status" value="1"/>
</dbReference>
<evidence type="ECO:0000256" key="2">
    <source>
        <dbReference type="ARBA" id="ARBA00005170"/>
    </source>
</evidence>
<dbReference type="PANTHER" id="PTHR35524:SF1">
    <property type="entry name" value="ALPHA-ACETOLACTATE DECARBOXYLASE"/>
    <property type="match status" value="1"/>
</dbReference>
<dbReference type="PANTHER" id="PTHR35524">
    <property type="entry name" value="ALPHA-ACETOLACTATE DECARBOXYLASE"/>
    <property type="match status" value="1"/>
</dbReference>
<dbReference type="InterPro" id="IPR005128">
    <property type="entry name" value="Acetolactate_a_deCO2ase"/>
</dbReference>
<evidence type="ECO:0000256" key="7">
    <source>
        <dbReference type="ARBA" id="ARBA00023061"/>
    </source>
</evidence>
<comment type="caution">
    <text evidence="10">The sequence shown here is derived from an EMBL/GenBank/DDBJ whole genome shotgun (WGS) entry which is preliminary data.</text>
</comment>
<evidence type="ECO:0000256" key="5">
    <source>
        <dbReference type="ARBA" id="ARBA00020164"/>
    </source>
</evidence>
<dbReference type="EC" id="4.1.1.5" evidence="4 9"/>
<name>A0ABW9GD48_9MICO</name>
<dbReference type="RefSeq" id="WP_239274999.1">
    <property type="nucleotide sequence ID" value="NZ_JAROCE010000001.1"/>
</dbReference>
<dbReference type="CDD" id="cd17299">
    <property type="entry name" value="acetolactate_decarboxylase"/>
    <property type="match status" value="1"/>
</dbReference>
<gene>
    <name evidence="10" type="primary">budA</name>
    <name evidence="10" type="ORF">P5G46_04080</name>
</gene>
<dbReference type="GO" id="GO:0047605">
    <property type="term" value="F:acetolactate decarboxylase activity"/>
    <property type="evidence" value="ECO:0007669"/>
    <property type="project" value="UniProtKB-EC"/>
</dbReference>
<accession>A0ABW9GD48</accession>
<proteinExistence type="inferred from homology"/>
<evidence type="ECO:0000256" key="6">
    <source>
        <dbReference type="ARBA" id="ARBA00022793"/>
    </source>
</evidence>
<comment type="similarity">
    <text evidence="3 9">Belongs to the alpha-acetolactate decarboxylase family.</text>
</comment>
<protein>
    <recommendedName>
        <fullName evidence="5 9">Alpha-acetolactate decarboxylase</fullName>
        <ecNumber evidence="4 9">4.1.1.5</ecNumber>
    </recommendedName>
</protein>
<evidence type="ECO:0000256" key="1">
    <source>
        <dbReference type="ARBA" id="ARBA00001784"/>
    </source>
</evidence>
<dbReference type="NCBIfam" id="TIGR01252">
    <property type="entry name" value="acetolac_decarb"/>
    <property type="match status" value="1"/>
</dbReference>
<evidence type="ECO:0000256" key="8">
    <source>
        <dbReference type="ARBA" id="ARBA00023239"/>
    </source>
</evidence>
<comment type="pathway">
    <text evidence="2 9">Polyol metabolism; (R,R)-butane-2,3-diol biosynthesis; (R,R)-butane-2,3-diol from pyruvate: step 2/3.</text>
</comment>
<keyword evidence="6 9" id="KW-0210">Decarboxylase</keyword>
<dbReference type="EMBL" id="JAROCE010000001">
    <property type="protein sequence ID" value="MFM2719677.1"/>
    <property type="molecule type" value="Genomic_DNA"/>
</dbReference>
<dbReference type="SUPFAM" id="SSF117856">
    <property type="entry name" value="AF0104/ALDC/Ptd012-like"/>
    <property type="match status" value="1"/>
</dbReference>
<sequence>MAAFSARTAGAVHPGAVTQFAVLDALMNGVYSSGVPVADLPEWGDLGIGCCEGLGGEVILVDGEAFECTADQAPRRMRPTETLPFVDLCFPGDSNPTPVRRVDFAGVTRTVEERLVSRNLFHAIRLDGVMARVRTRVTARQDPPSRPLAEVAAEQIETETVQRAGVVVGFWMPHIYQGISVAGLHLHFLSEDRLIGGHVLDIEIDEAVLRMSAFAQFSLRLPVDEHFLSTELTHGDDHRIVAIEGGARPASGND</sequence>
<evidence type="ECO:0000256" key="3">
    <source>
        <dbReference type="ARBA" id="ARBA00007106"/>
    </source>
</evidence>
<dbReference type="Pfam" id="PF03306">
    <property type="entry name" value="AAL_decarboxy"/>
    <property type="match status" value="1"/>
</dbReference>
<evidence type="ECO:0000313" key="10">
    <source>
        <dbReference type="EMBL" id="MFM2719677.1"/>
    </source>
</evidence>
<organism evidence="10 11">
    <name type="scientific">Microbacterium mcarthurae</name>
    <dbReference type="NCBI Taxonomy" id="3035918"/>
    <lineage>
        <taxon>Bacteria</taxon>
        <taxon>Bacillati</taxon>
        <taxon>Actinomycetota</taxon>
        <taxon>Actinomycetes</taxon>
        <taxon>Micrococcales</taxon>
        <taxon>Microbacteriaceae</taxon>
        <taxon>Microbacterium</taxon>
    </lineage>
</organism>